<comment type="caution">
    <text evidence="1">The sequence shown here is derived from an EMBL/GenBank/DDBJ whole genome shotgun (WGS) entry which is preliminary data.</text>
</comment>
<dbReference type="AlphaFoldDB" id="A0A0F3GXP6"/>
<keyword evidence="2" id="KW-1185">Reference proteome</keyword>
<dbReference type="Proteomes" id="UP000033423">
    <property type="component" value="Unassembled WGS sequence"/>
</dbReference>
<evidence type="ECO:0000313" key="2">
    <source>
        <dbReference type="Proteomes" id="UP000033423"/>
    </source>
</evidence>
<sequence>MSGYSYEIIKNQDVLEQIGVYIQKPVKSDILLNKIREVLDQ</sequence>
<proteinExistence type="predicted"/>
<dbReference type="EMBL" id="LACI01001014">
    <property type="protein sequence ID" value="KJU85463.1"/>
    <property type="molecule type" value="Genomic_DNA"/>
</dbReference>
<organism evidence="1 2">
    <name type="scientific">Candidatus Magnetobacterium bavaricum</name>
    <dbReference type="NCBI Taxonomy" id="29290"/>
    <lineage>
        <taxon>Bacteria</taxon>
        <taxon>Pseudomonadati</taxon>
        <taxon>Nitrospirota</taxon>
        <taxon>Thermodesulfovibrionia</taxon>
        <taxon>Thermodesulfovibrionales</taxon>
        <taxon>Candidatus Magnetobacteriaceae</taxon>
        <taxon>Candidatus Magnetobacterium</taxon>
    </lineage>
</organism>
<reference evidence="1 2" key="1">
    <citation type="submission" date="2015-02" db="EMBL/GenBank/DDBJ databases">
        <title>Single-cell genomics of uncultivated deep-branching MTB reveals a conserved set of magnetosome genes.</title>
        <authorList>
            <person name="Kolinko S."/>
            <person name="Richter M."/>
            <person name="Glockner F.O."/>
            <person name="Brachmann A."/>
            <person name="Schuler D."/>
        </authorList>
    </citation>
    <scope>NUCLEOTIDE SEQUENCE [LARGE SCALE GENOMIC DNA]</scope>
    <source>
        <strain evidence="1">TM-1</strain>
    </source>
</reference>
<evidence type="ECO:0000313" key="1">
    <source>
        <dbReference type="EMBL" id="KJU85463.1"/>
    </source>
</evidence>
<name>A0A0F3GXP6_9BACT</name>
<gene>
    <name evidence="1" type="ORF">MBAV_002343</name>
</gene>
<accession>A0A0F3GXP6</accession>
<protein>
    <submittedName>
        <fullName evidence="1">Uncharacterized protein</fullName>
    </submittedName>
</protein>